<dbReference type="PIRSF" id="PIRSF000495">
    <property type="entry name" value="Amidotransf_hisH"/>
    <property type="match status" value="1"/>
</dbReference>
<keyword evidence="4" id="KW-0378">Hydrolase</keyword>
<feature type="non-terminal residue" evidence="11">
    <location>
        <position position="162"/>
    </location>
</feature>
<dbReference type="InterPro" id="IPR010139">
    <property type="entry name" value="Imidazole-glycPsynth_HisH"/>
</dbReference>
<proteinExistence type="predicted"/>
<evidence type="ECO:0000256" key="8">
    <source>
        <dbReference type="ARBA" id="ARBA00047838"/>
    </source>
</evidence>
<protein>
    <recommendedName>
        <fullName evidence="10">Glutamine amidotransferase domain-containing protein</fullName>
    </recommendedName>
</protein>
<comment type="catalytic activity">
    <reaction evidence="9">
        <text>L-glutamine + H2O = L-glutamate + NH4(+)</text>
        <dbReference type="Rhea" id="RHEA:15889"/>
        <dbReference type="ChEBI" id="CHEBI:15377"/>
        <dbReference type="ChEBI" id="CHEBI:28938"/>
        <dbReference type="ChEBI" id="CHEBI:29985"/>
        <dbReference type="ChEBI" id="CHEBI:58359"/>
        <dbReference type="EC" id="3.5.1.2"/>
    </reaction>
</comment>
<comment type="catalytic activity">
    <reaction evidence="8">
        <text>5-[(5-phospho-1-deoxy-D-ribulos-1-ylimino)methylamino]-1-(5-phospho-beta-D-ribosyl)imidazole-4-carboxamide + L-glutamine = D-erythro-1-(imidazol-4-yl)glycerol 3-phosphate + 5-amino-1-(5-phospho-beta-D-ribosyl)imidazole-4-carboxamide + L-glutamate + H(+)</text>
        <dbReference type="Rhea" id="RHEA:24793"/>
        <dbReference type="ChEBI" id="CHEBI:15378"/>
        <dbReference type="ChEBI" id="CHEBI:29985"/>
        <dbReference type="ChEBI" id="CHEBI:58278"/>
        <dbReference type="ChEBI" id="CHEBI:58359"/>
        <dbReference type="ChEBI" id="CHEBI:58475"/>
        <dbReference type="ChEBI" id="CHEBI:58525"/>
        <dbReference type="EC" id="4.3.2.10"/>
    </reaction>
</comment>
<accession>A0A383CS80</accession>
<dbReference type="GO" id="GO:0004359">
    <property type="term" value="F:glutaminase activity"/>
    <property type="evidence" value="ECO:0007669"/>
    <property type="project" value="UniProtKB-EC"/>
</dbReference>
<dbReference type="NCBIfam" id="TIGR01855">
    <property type="entry name" value="IMP_synth_hisH"/>
    <property type="match status" value="1"/>
</dbReference>
<organism evidence="11">
    <name type="scientific">marine metagenome</name>
    <dbReference type="NCBI Taxonomy" id="408172"/>
    <lineage>
        <taxon>unclassified sequences</taxon>
        <taxon>metagenomes</taxon>
        <taxon>ecological metagenomes</taxon>
    </lineage>
</organism>
<gene>
    <name evidence="11" type="ORF">METZ01_LOCUS488070</name>
</gene>
<dbReference type="GO" id="GO:0000107">
    <property type="term" value="F:imidazoleglycerol-phosphate synthase activity"/>
    <property type="evidence" value="ECO:0007669"/>
    <property type="project" value="TreeGrafter"/>
</dbReference>
<evidence type="ECO:0000256" key="1">
    <source>
        <dbReference type="ARBA" id="ARBA00005091"/>
    </source>
</evidence>
<keyword evidence="5" id="KW-0315">Glutamine amidotransferase</keyword>
<dbReference type="EMBL" id="UINC01211352">
    <property type="protein sequence ID" value="SVE35216.1"/>
    <property type="molecule type" value="Genomic_DNA"/>
</dbReference>
<dbReference type="PROSITE" id="PS51273">
    <property type="entry name" value="GATASE_TYPE_1"/>
    <property type="match status" value="1"/>
</dbReference>
<evidence type="ECO:0000256" key="7">
    <source>
        <dbReference type="ARBA" id="ARBA00023239"/>
    </source>
</evidence>
<comment type="pathway">
    <text evidence="1">Amino-acid biosynthesis; L-histidine biosynthesis; L-histidine from 5-phospho-alpha-D-ribose 1-diphosphate: step 5/9.</text>
</comment>
<dbReference type="InterPro" id="IPR029062">
    <property type="entry name" value="Class_I_gatase-like"/>
</dbReference>
<dbReference type="PANTHER" id="PTHR42701">
    <property type="entry name" value="IMIDAZOLE GLYCEROL PHOSPHATE SYNTHASE SUBUNIT HISH"/>
    <property type="match status" value="1"/>
</dbReference>
<sequence length="162" mass="17648">MGNLRSVQKAFEFLGFAAEIVEEPERLSEATHLVLPGDAAFGDAMRNLRAAGWDQAIVEGIAAKKPFLGICVGLQLMFSESEEMGQHSGLGIMPGKCVRFPVTERVPQIGWNQVAIKRDVPLLAGVPEGSFFYFVHSFYVETANESDCVATTDYGLDFTSIA</sequence>
<dbReference type="AlphaFoldDB" id="A0A383CS80"/>
<reference evidence="11" key="1">
    <citation type="submission" date="2018-05" db="EMBL/GenBank/DDBJ databases">
        <authorList>
            <person name="Lanie J.A."/>
            <person name="Ng W.-L."/>
            <person name="Kazmierczak K.M."/>
            <person name="Andrzejewski T.M."/>
            <person name="Davidsen T.M."/>
            <person name="Wayne K.J."/>
            <person name="Tettelin H."/>
            <person name="Glass J.I."/>
            <person name="Rusch D."/>
            <person name="Podicherti R."/>
            <person name="Tsui H.-C.T."/>
            <person name="Winkler M.E."/>
        </authorList>
    </citation>
    <scope>NUCLEOTIDE SEQUENCE</scope>
</reference>
<dbReference type="GO" id="GO:0016829">
    <property type="term" value="F:lyase activity"/>
    <property type="evidence" value="ECO:0007669"/>
    <property type="project" value="UniProtKB-KW"/>
</dbReference>
<dbReference type="SUPFAM" id="SSF52317">
    <property type="entry name" value="Class I glutamine amidotransferase-like"/>
    <property type="match status" value="1"/>
</dbReference>
<dbReference type="GO" id="GO:0000105">
    <property type="term" value="P:L-histidine biosynthetic process"/>
    <property type="evidence" value="ECO:0007669"/>
    <property type="project" value="UniProtKB-UniPathway"/>
</dbReference>
<evidence type="ECO:0000256" key="6">
    <source>
        <dbReference type="ARBA" id="ARBA00023102"/>
    </source>
</evidence>
<name>A0A383CS80_9ZZZZ</name>
<evidence type="ECO:0000256" key="9">
    <source>
        <dbReference type="ARBA" id="ARBA00049534"/>
    </source>
</evidence>
<dbReference type="PANTHER" id="PTHR42701:SF1">
    <property type="entry name" value="IMIDAZOLE GLYCEROL PHOSPHATE SYNTHASE SUBUNIT HISH"/>
    <property type="match status" value="1"/>
</dbReference>
<dbReference type="CDD" id="cd01748">
    <property type="entry name" value="GATase1_IGP_Synthase"/>
    <property type="match status" value="1"/>
</dbReference>
<evidence type="ECO:0000256" key="4">
    <source>
        <dbReference type="ARBA" id="ARBA00022801"/>
    </source>
</evidence>
<dbReference type="InterPro" id="IPR017926">
    <property type="entry name" value="GATASE"/>
</dbReference>
<evidence type="ECO:0000256" key="5">
    <source>
        <dbReference type="ARBA" id="ARBA00022962"/>
    </source>
</evidence>
<comment type="subunit">
    <text evidence="2">Heterodimer of HisH and HisF.</text>
</comment>
<evidence type="ECO:0000256" key="2">
    <source>
        <dbReference type="ARBA" id="ARBA00011152"/>
    </source>
</evidence>
<keyword evidence="7" id="KW-0456">Lyase</keyword>
<keyword evidence="3" id="KW-0028">Amino-acid biosynthesis</keyword>
<dbReference type="Pfam" id="PF00117">
    <property type="entry name" value="GATase"/>
    <property type="match status" value="1"/>
</dbReference>
<evidence type="ECO:0000313" key="11">
    <source>
        <dbReference type="EMBL" id="SVE35216.1"/>
    </source>
</evidence>
<evidence type="ECO:0000259" key="10">
    <source>
        <dbReference type="Pfam" id="PF00117"/>
    </source>
</evidence>
<dbReference type="Gene3D" id="3.40.50.880">
    <property type="match status" value="1"/>
</dbReference>
<keyword evidence="6" id="KW-0368">Histidine biosynthesis</keyword>
<feature type="domain" description="Glutamine amidotransferase" evidence="10">
    <location>
        <begin position="31"/>
        <end position="151"/>
    </location>
</feature>
<evidence type="ECO:0000256" key="3">
    <source>
        <dbReference type="ARBA" id="ARBA00022605"/>
    </source>
</evidence>
<dbReference type="UniPathway" id="UPA00031">
    <property type="reaction ID" value="UER00010"/>
</dbReference>